<accession>A0ABU5E9M1</accession>
<comment type="similarity">
    <text evidence="2">Belongs to the bacterial solute-binding protein 5 family.</text>
</comment>
<dbReference type="InterPro" id="IPR000914">
    <property type="entry name" value="SBP_5_dom"/>
</dbReference>
<evidence type="ECO:0000313" key="6">
    <source>
        <dbReference type="EMBL" id="MDY0882977.1"/>
    </source>
</evidence>
<dbReference type="Pfam" id="PF00496">
    <property type="entry name" value="SBP_bac_5"/>
    <property type="match status" value="1"/>
</dbReference>
<reference evidence="6 7" key="1">
    <citation type="journal article" date="2016" name="Antonie Van Leeuwenhoek">
        <title>Dongia soli sp. nov., isolated from soil from Dokdo, Korea.</title>
        <authorList>
            <person name="Kim D.U."/>
            <person name="Lee H."/>
            <person name="Kim H."/>
            <person name="Kim S.G."/>
            <person name="Ka J.O."/>
        </authorList>
    </citation>
    <scope>NUCLEOTIDE SEQUENCE [LARGE SCALE GENOMIC DNA]</scope>
    <source>
        <strain evidence="6 7">D78</strain>
    </source>
</reference>
<evidence type="ECO:0000313" key="7">
    <source>
        <dbReference type="Proteomes" id="UP001279642"/>
    </source>
</evidence>
<dbReference type="PANTHER" id="PTHR30290">
    <property type="entry name" value="PERIPLASMIC BINDING COMPONENT OF ABC TRANSPORTER"/>
    <property type="match status" value="1"/>
</dbReference>
<dbReference type="PANTHER" id="PTHR30290:SF9">
    <property type="entry name" value="OLIGOPEPTIDE-BINDING PROTEIN APPA"/>
    <property type="match status" value="1"/>
</dbReference>
<dbReference type="PROSITE" id="PS51318">
    <property type="entry name" value="TAT"/>
    <property type="match status" value="1"/>
</dbReference>
<comment type="subcellular location">
    <subcellularLocation>
        <location evidence="1">Periplasm</location>
    </subcellularLocation>
</comment>
<protein>
    <submittedName>
        <fullName evidence="6">ABC transporter substrate-binding protein</fullName>
    </submittedName>
</protein>
<evidence type="ECO:0000256" key="3">
    <source>
        <dbReference type="ARBA" id="ARBA00022448"/>
    </source>
</evidence>
<gene>
    <name evidence="6" type="ORF">SMD27_08985</name>
</gene>
<dbReference type="Gene3D" id="3.10.105.10">
    <property type="entry name" value="Dipeptide-binding Protein, Domain 3"/>
    <property type="match status" value="1"/>
</dbReference>
<name>A0ABU5E9M1_9PROT</name>
<sequence>MSNQREHSYIAKLKQQFTEGRLDRREFLRTATLLGLSATAAYAFAGHLSGDEAINAAQADDLPQGGKIRIAMRIPDSSSPHIYSWVESSNIARQVVEYLTITGQDNVTRPCLAESWEASDDLKTWTFHLRKDVKWHNGRDFVADDVMWNLTRALDPATGSSMVGLVKSYLLEDVDTGKKDKDGKPVMTTKWWTEKAIEKIDDHTIRLNCKMPQLAVPEHMFHYPMLILDPADGGTFKPGCNGTGPFELTELVTGKTAKYKARKEGYWGKPANLDTLEFVDLGDNTAALFNALASGVVDGCYSLPEKMIRAVKKVNKHTIYDTPTALTAVARFKVAEKPFNDPRVRQAMRYAIDPDKVLAAALSGVGVTGAHHHVCQVHPEYADVPPIKQDIAKAKQLLADAGYPDGFETEIYCKPDPDWEPIGVQVMAAMWKQIGVKVKINVMPAAQYWEVWTKVPFGFTTWTHRPLGTMTLALAYRTGVPWNESGYSNPEFDKLMDEAEGTLDVEKRRAIMAKIEKLLQDDGPIVQPVWRKVTAAYSPKVQGFKMHPTACIFAWELAVKA</sequence>
<organism evidence="6 7">
    <name type="scientific">Dongia soli</name>
    <dbReference type="NCBI Taxonomy" id="600628"/>
    <lineage>
        <taxon>Bacteria</taxon>
        <taxon>Pseudomonadati</taxon>
        <taxon>Pseudomonadota</taxon>
        <taxon>Alphaproteobacteria</taxon>
        <taxon>Rhodospirillales</taxon>
        <taxon>Dongiaceae</taxon>
        <taxon>Dongia</taxon>
    </lineage>
</organism>
<comment type="caution">
    <text evidence="6">The sequence shown here is derived from an EMBL/GenBank/DDBJ whole genome shotgun (WGS) entry which is preliminary data.</text>
</comment>
<proteinExistence type="inferred from homology"/>
<dbReference type="SUPFAM" id="SSF53850">
    <property type="entry name" value="Periplasmic binding protein-like II"/>
    <property type="match status" value="1"/>
</dbReference>
<dbReference type="Gene3D" id="3.40.190.10">
    <property type="entry name" value="Periplasmic binding protein-like II"/>
    <property type="match status" value="1"/>
</dbReference>
<evidence type="ECO:0000259" key="5">
    <source>
        <dbReference type="Pfam" id="PF00496"/>
    </source>
</evidence>
<dbReference type="RefSeq" id="WP_320508033.1">
    <property type="nucleotide sequence ID" value="NZ_JAXCLW010000002.1"/>
</dbReference>
<feature type="domain" description="Solute-binding protein family 5" evidence="5">
    <location>
        <begin position="109"/>
        <end position="464"/>
    </location>
</feature>
<dbReference type="PIRSF" id="PIRSF002741">
    <property type="entry name" value="MppA"/>
    <property type="match status" value="1"/>
</dbReference>
<dbReference type="Gene3D" id="3.90.76.10">
    <property type="entry name" value="Dipeptide-binding Protein, Domain 1"/>
    <property type="match status" value="1"/>
</dbReference>
<dbReference type="PROSITE" id="PS01040">
    <property type="entry name" value="SBP_BACTERIAL_5"/>
    <property type="match status" value="1"/>
</dbReference>
<keyword evidence="3" id="KW-0813">Transport</keyword>
<evidence type="ECO:0000256" key="4">
    <source>
        <dbReference type="ARBA" id="ARBA00022729"/>
    </source>
</evidence>
<dbReference type="InterPro" id="IPR030678">
    <property type="entry name" value="Peptide/Ni-bd"/>
</dbReference>
<dbReference type="Proteomes" id="UP001279642">
    <property type="component" value="Unassembled WGS sequence"/>
</dbReference>
<dbReference type="InterPro" id="IPR039424">
    <property type="entry name" value="SBP_5"/>
</dbReference>
<dbReference type="EMBL" id="JAXCLW010000002">
    <property type="protein sequence ID" value="MDY0882977.1"/>
    <property type="molecule type" value="Genomic_DNA"/>
</dbReference>
<dbReference type="InterPro" id="IPR023765">
    <property type="entry name" value="SBP_5_CS"/>
</dbReference>
<keyword evidence="7" id="KW-1185">Reference proteome</keyword>
<evidence type="ECO:0000256" key="2">
    <source>
        <dbReference type="ARBA" id="ARBA00005695"/>
    </source>
</evidence>
<evidence type="ECO:0000256" key="1">
    <source>
        <dbReference type="ARBA" id="ARBA00004418"/>
    </source>
</evidence>
<dbReference type="InterPro" id="IPR006311">
    <property type="entry name" value="TAT_signal"/>
</dbReference>
<dbReference type="CDD" id="cd08503">
    <property type="entry name" value="PBP2_NikA_DppA_OppA_like_17"/>
    <property type="match status" value="1"/>
</dbReference>
<keyword evidence="4" id="KW-0732">Signal</keyword>